<reference evidence="4" key="1">
    <citation type="submission" date="2025-08" db="UniProtKB">
        <authorList>
            <consortium name="RefSeq"/>
        </authorList>
    </citation>
    <scope>IDENTIFICATION</scope>
    <source>
        <tissue evidence="4">Seedling</tissue>
    </source>
</reference>
<feature type="compositionally biased region" description="Basic and acidic residues" evidence="1">
    <location>
        <begin position="1"/>
        <end position="17"/>
    </location>
</feature>
<name>A0A6P4B226_ZIZJJ</name>
<evidence type="ECO:0000313" key="3">
    <source>
        <dbReference type="Proteomes" id="UP001652623"/>
    </source>
</evidence>
<dbReference type="SMART" id="SM01100">
    <property type="entry name" value="CRAL_TRIO_N"/>
    <property type="match status" value="1"/>
</dbReference>
<evidence type="ECO:0000259" key="2">
    <source>
        <dbReference type="PROSITE" id="PS50191"/>
    </source>
</evidence>
<dbReference type="SUPFAM" id="SSF46938">
    <property type="entry name" value="CRAL/TRIO N-terminal domain"/>
    <property type="match status" value="1"/>
</dbReference>
<dbReference type="PROSITE" id="PS50191">
    <property type="entry name" value="CRAL_TRIO"/>
    <property type="match status" value="1"/>
</dbReference>
<dbReference type="CDD" id="cd00170">
    <property type="entry name" value="SEC14"/>
    <property type="match status" value="1"/>
</dbReference>
<organism evidence="3 4">
    <name type="scientific">Ziziphus jujuba</name>
    <name type="common">Chinese jujube</name>
    <name type="synonym">Ziziphus sativa</name>
    <dbReference type="NCBI Taxonomy" id="326968"/>
    <lineage>
        <taxon>Eukaryota</taxon>
        <taxon>Viridiplantae</taxon>
        <taxon>Streptophyta</taxon>
        <taxon>Embryophyta</taxon>
        <taxon>Tracheophyta</taxon>
        <taxon>Spermatophyta</taxon>
        <taxon>Magnoliopsida</taxon>
        <taxon>eudicotyledons</taxon>
        <taxon>Gunneridae</taxon>
        <taxon>Pentapetalae</taxon>
        <taxon>rosids</taxon>
        <taxon>fabids</taxon>
        <taxon>Rosales</taxon>
        <taxon>Rhamnaceae</taxon>
        <taxon>Paliureae</taxon>
        <taxon>Ziziphus</taxon>
    </lineage>
</organism>
<dbReference type="RefSeq" id="XP_015895919.1">
    <property type="nucleotide sequence ID" value="XM_016040433.4"/>
</dbReference>
<protein>
    <submittedName>
        <fullName evidence="4">Uncharacterized protein LOC107429698</fullName>
    </submittedName>
</protein>
<dbReference type="InterPro" id="IPR036273">
    <property type="entry name" value="CRAL/TRIO_N_dom_sf"/>
</dbReference>
<dbReference type="SUPFAM" id="SSF52087">
    <property type="entry name" value="CRAL/TRIO domain"/>
    <property type="match status" value="1"/>
</dbReference>
<dbReference type="InParanoid" id="A0A6P4B226"/>
<dbReference type="InterPro" id="IPR036865">
    <property type="entry name" value="CRAL-TRIO_dom_sf"/>
</dbReference>
<dbReference type="FunCoup" id="A0A6P4B226">
    <property type="interactions" value="722"/>
</dbReference>
<dbReference type="SMART" id="SM00516">
    <property type="entry name" value="SEC14"/>
    <property type="match status" value="1"/>
</dbReference>
<accession>A0A6P4B226</accession>
<dbReference type="Proteomes" id="UP001652623">
    <property type="component" value="Chromosome 12"/>
</dbReference>
<dbReference type="Gene3D" id="3.40.525.10">
    <property type="entry name" value="CRAL-TRIO lipid binding domain"/>
    <property type="match status" value="1"/>
</dbReference>
<feature type="region of interest" description="Disordered" evidence="1">
    <location>
        <begin position="1"/>
        <end position="38"/>
    </location>
</feature>
<feature type="domain" description="CRAL-TRIO" evidence="2">
    <location>
        <begin position="100"/>
        <end position="260"/>
    </location>
</feature>
<dbReference type="KEGG" id="zju:107429698"/>
<dbReference type="InterPro" id="IPR001251">
    <property type="entry name" value="CRAL-TRIO_dom"/>
</dbReference>
<evidence type="ECO:0000313" key="4">
    <source>
        <dbReference type="RefSeq" id="XP_015895919.1"/>
    </source>
</evidence>
<dbReference type="InterPro" id="IPR011074">
    <property type="entry name" value="CRAL/TRIO_N_dom"/>
</dbReference>
<sequence length="264" mass="30222">MEFKGRESWEENGKLEEENGSSSSEIETGTETESDEIERSKVGIMRAFVEAQDPSCKEEDDLMIRRFLRARDQDIEKASALFLKYLSWRRSFVPNGSISPSEIPDELSHNKLFMQGVDKTGRPIVVVFGARHKAAKLDDFKRFVVFCLDKICSGMPRGQEKFVSIADLQGWGYSNSDVRGYLAALHILQDCFPERLGKLFIVHAPYVFMTAWKMVYPFIDKKTKKKIIFLEKKKMKSALLDDIDESQLPDIYGGKMPLVPIQDC</sequence>
<keyword evidence="3" id="KW-1185">Reference proteome</keyword>
<dbReference type="PANTHER" id="PTHR46277">
    <property type="entry name" value="OS03G0850700 PROTEIN"/>
    <property type="match status" value="1"/>
</dbReference>
<dbReference type="GeneID" id="107429698"/>
<evidence type="ECO:0000256" key="1">
    <source>
        <dbReference type="SAM" id="MobiDB-lite"/>
    </source>
</evidence>
<dbReference type="PANTHER" id="PTHR46277:SF3">
    <property type="entry name" value="BINDING PROTEIN, PUTATIVE-RELATED"/>
    <property type="match status" value="1"/>
</dbReference>
<dbReference type="Pfam" id="PF00650">
    <property type="entry name" value="CRAL_TRIO"/>
    <property type="match status" value="1"/>
</dbReference>
<gene>
    <name evidence="4" type="primary">LOC107429698</name>
</gene>
<dbReference type="AlphaFoldDB" id="A0A6P4B226"/>
<proteinExistence type="predicted"/>